<dbReference type="RefSeq" id="WP_045081172.1">
    <property type="nucleotide sequence ID" value="NZ_JSVU01000008.1"/>
</dbReference>
<dbReference type="Proteomes" id="UP000033497">
    <property type="component" value="Unassembled WGS sequence"/>
</dbReference>
<dbReference type="InterPro" id="IPR005338">
    <property type="entry name" value="Anhydro_N_Ac-Mur_kinase"/>
</dbReference>
<keyword evidence="1" id="KW-0808">Transferase</keyword>
<name>A0ABR5DG72_9FLAO</name>
<keyword evidence="1" id="KW-0418">Kinase</keyword>
<sequence>MKKQKYHIVGVMSGTSLDGIDLAEIVFTYSEAQWKFEIITAETVPYSSFWKDELRDAINYSEEKLERLDFKYTERLSEEISKFIRKNNVQEIDAVCSHGHTILHQPERGFTYQIGNLPRISKMLGQTVVCDFRVQDVELGGQGAPLVPIGDKLLFSEYDYCLNLGGFANCSFEKNGEQIAYDICPVNIVLNHYAEKLGQDFDEAGKLAASGKVNEELLQKLNTLSFYAEKPPKSLGLEWVKEHIFPLLDTYNNSSEDVLRTFTEHIAVQLAHQFSDTSTSLSTSASVLITGGGAYNSFLIERLKKLASVEVVIPSSDIVEYKEALIFGLLGVLKLRGEVNCLASVTGASKNHSSGKIFYP</sequence>
<proteinExistence type="predicted"/>
<protein>
    <submittedName>
        <fullName evidence="1">Anhydro-N-acetylmuramic acid kinase</fullName>
    </submittedName>
</protein>
<dbReference type="NCBIfam" id="NF007144">
    <property type="entry name" value="PRK09585.2-3"/>
    <property type="match status" value="1"/>
</dbReference>
<dbReference type="Pfam" id="PF03702">
    <property type="entry name" value="AnmK"/>
    <property type="match status" value="1"/>
</dbReference>
<dbReference type="InterPro" id="IPR043129">
    <property type="entry name" value="ATPase_NBD"/>
</dbReference>
<dbReference type="PANTHER" id="PTHR30605">
    <property type="entry name" value="ANHYDRO-N-ACETYLMURAMIC ACID KINASE"/>
    <property type="match status" value="1"/>
</dbReference>
<gene>
    <name evidence="1" type="ORF">MB09_12085</name>
</gene>
<dbReference type="Gene3D" id="3.30.420.40">
    <property type="match status" value="2"/>
</dbReference>
<accession>A0ABR5DG72</accession>
<comment type="caution">
    <text evidence="1">The sequence shown here is derived from an EMBL/GenBank/DDBJ whole genome shotgun (WGS) entry which is preliminary data.</text>
</comment>
<dbReference type="GO" id="GO:0016301">
    <property type="term" value="F:kinase activity"/>
    <property type="evidence" value="ECO:0007669"/>
    <property type="project" value="UniProtKB-KW"/>
</dbReference>
<dbReference type="PANTHER" id="PTHR30605:SF0">
    <property type="entry name" value="ANHYDRO-N-ACETYLMURAMIC ACID KINASE"/>
    <property type="match status" value="1"/>
</dbReference>
<reference evidence="1 2" key="1">
    <citation type="submission" date="2014-10" db="EMBL/GenBank/DDBJ databases">
        <title>Genome sequencing of Vitellibacter vladivostokensis KMM 3516.</title>
        <authorList>
            <person name="Thevarajoo S."/>
            <person name="Selvaratnam C."/>
            <person name="Goh K.M."/>
            <person name="Chong C.S."/>
        </authorList>
    </citation>
    <scope>NUCLEOTIDE SEQUENCE [LARGE SCALE GENOMIC DNA]</scope>
    <source>
        <strain evidence="1 2">KMM 3516</strain>
    </source>
</reference>
<evidence type="ECO:0000313" key="1">
    <source>
        <dbReference type="EMBL" id="KJJ37777.1"/>
    </source>
</evidence>
<organism evidence="1 2">
    <name type="scientific">Aequorivita vladivostokensis</name>
    <dbReference type="NCBI Taxonomy" id="171194"/>
    <lineage>
        <taxon>Bacteria</taxon>
        <taxon>Pseudomonadati</taxon>
        <taxon>Bacteroidota</taxon>
        <taxon>Flavobacteriia</taxon>
        <taxon>Flavobacteriales</taxon>
        <taxon>Flavobacteriaceae</taxon>
        <taxon>Aequorivita</taxon>
    </lineage>
</organism>
<evidence type="ECO:0000313" key="2">
    <source>
        <dbReference type="Proteomes" id="UP000033497"/>
    </source>
</evidence>
<dbReference type="EMBL" id="JSVU01000008">
    <property type="protein sequence ID" value="KJJ37777.1"/>
    <property type="molecule type" value="Genomic_DNA"/>
</dbReference>
<dbReference type="SUPFAM" id="SSF53067">
    <property type="entry name" value="Actin-like ATPase domain"/>
    <property type="match status" value="1"/>
</dbReference>
<keyword evidence="2" id="KW-1185">Reference proteome</keyword>